<dbReference type="PANTHER" id="PTHR46186:SF13">
    <property type="entry name" value="SI:BUSM1-57F23.1"/>
    <property type="match status" value="1"/>
</dbReference>
<dbReference type="InterPro" id="IPR046350">
    <property type="entry name" value="Cystatin_sf"/>
</dbReference>
<dbReference type="SMART" id="SM00043">
    <property type="entry name" value="CY"/>
    <property type="match status" value="1"/>
</dbReference>
<protein>
    <submittedName>
        <fullName evidence="4">Cystatin</fullName>
    </submittedName>
</protein>
<evidence type="ECO:0000256" key="2">
    <source>
        <dbReference type="SAM" id="SignalP"/>
    </source>
</evidence>
<dbReference type="OrthoDB" id="8886803at2759"/>
<keyword evidence="2" id="KW-0732">Signal</keyword>
<dbReference type="GO" id="GO:0005737">
    <property type="term" value="C:cytoplasm"/>
    <property type="evidence" value="ECO:0007669"/>
    <property type="project" value="TreeGrafter"/>
</dbReference>
<dbReference type="Pfam" id="PF00031">
    <property type="entry name" value="Cystatin"/>
    <property type="match status" value="1"/>
</dbReference>
<dbReference type="GO" id="GO:0004869">
    <property type="term" value="F:cysteine-type endopeptidase inhibitor activity"/>
    <property type="evidence" value="ECO:0007669"/>
    <property type="project" value="InterPro"/>
</dbReference>
<dbReference type="EMBL" id="CM014093">
    <property type="protein sequence ID" value="TKS84258.1"/>
    <property type="molecule type" value="Genomic_DNA"/>
</dbReference>
<dbReference type="GO" id="GO:0005615">
    <property type="term" value="C:extracellular space"/>
    <property type="evidence" value="ECO:0007669"/>
    <property type="project" value="TreeGrafter"/>
</dbReference>
<reference evidence="4 5" key="1">
    <citation type="submission" date="2019-01" db="EMBL/GenBank/DDBJ databases">
        <title>Genome Assembly of Collichthys lucidus.</title>
        <authorList>
            <person name="Cai M."/>
            <person name="Xiao S."/>
        </authorList>
    </citation>
    <scope>NUCLEOTIDE SEQUENCE [LARGE SCALE GENOMIC DNA]</scope>
    <source>
        <strain evidence="4">JT15FE1705JMU</strain>
        <tissue evidence="4">Muscle</tissue>
    </source>
</reference>
<feature type="signal peptide" evidence="2">
    <location>
        <begin position="1"/>
        <end position="18"/>
    </location>
</feature>
<accession>A0A4U5V951</accession>
<dbReference type="Gene3D" id="3.10.450.10">
    <property type="match status" value="1"/>
</dbReference>
<keyword evidence="5" id="KW-1185">Reference proteome</keyword>
<comment type="similarity">
    <text evidence="1">Belongs to the cystatin family.</text>
</comment>
<evidence type="ECO:0000313" key="4">
    <source>
        <dbReference type="EMBL" id="TKS84258.1"/>
    </source>
</evidence>
<dbReference type="Proteomes" id="UP000298787">
    <property type="component" value="Chromosome 16"/>
</dbReference>
<dbReference type="CDD" id="cd00042">
    <property type="entry name" value="CY"/>
    <property type="match status" value="1"/>
</dbReference>
<dbReference type="SUPFAM" id="SSF54403">
    <property type="entry name" value="Cystatin/monellin"/>
    <property type="match status" value="1"/>
</dbReference>
<evidence type="ECO:0000256" key="1">
    <source>
        <dbReference type="ARBA" id="ARBA00009403"/>
    </source>
</evidence>
<name>A0A4U5V951_COLLU</name>
<organism evidence="4 5">
    <name type="scientific">Collichthys lucidus</name>
    <name type="common">Big head croaker</name>
    <name type="synonym">Sciaena lucida</name>
    <dbReference type="NCBI Taxonomy" id="240159"/>
    <lineage>
        <taxon>Eukaryota</taxon>
        <taxon>Metazoa</taxon>
        <taxon>Chordata</taxon>
        <taxon>Craniata</taxon>
        <taxon>Vertebrata</taxon>
        <taxon>Euteleostomi</taxon>
        <taxon>Actinopterygii</taxon>
        <taxon>Neopterygii</taxon>
        <taxon>Teleostei</taxon>
        <taxon>Neoteleostei</taxon>
        <taxon>Acanthomorphata</taxon>
        <taxon>Eupercaria</taxon>
        <taxon>Sciaenidae</taxon>
        <taxon>Collichthys</taxon>
    </lineage>
</organism>
<dbReference type="AlphaFoldDB" id="A0A4U5V951"/>
<gene>
    <name evidence="4" type="ORF">D9C73_018974</name>
</gene>
<sequence length="147" mass="16596">MSLLTSVLICLIVQLCMGDQHVEEVVTTKNVSLLGGWSERNPESSDIKKAAEYAVKMFNTHSKGKKMFKLVSIASAKAQVTSVINFKINAVLGKTKCLKSENHDLESCSLDKKHLKCHFVMAFNPRDNTHEMWKQKCTKPEKKKEKV</sequence>
<dbReference type="GO" id="GO:0031982">
    <property type="term" value="C:vesicle"/>
    <property type="evidence" value="ECO:0007669"/>
    <property type="project" value="TreeGrafter"/>
</dbReference>
<evidence type="ECO:0000259" key="3">
    <source>
        <dbReference type="SMART" id="SM00043"/>
    </source>
</evidence>
<feature type="domain" description="Cystatin" evidence="3">
    <location>
        <begin position="32"/>
        <end position="138"/>
    </location>
</feature>
<proteinExistence type="inferred from homology"/>
<feature type="chain" id="PRO_5020438416" evidence="2">
    <location>
        <begin position="19"/>
        <end position="147"/>
    </location>
</feature>
<dbReference type="STRING" id="240159.A0A4U5V951"/>
<dbReference type="InterPro" id="IPR000010">
    <property type="entry name" value="Cystatin_dom"/>
</dbReference>
<evidence type="ECO:0000313" key="5">
    <source>
        <dbReference type="Proteomes" id="UP000298787"/>
    </source>
</evidence>
<dbReference type="PANTHER" id="PTHR46186">
    <property type="entry name" value="CYSTATIN"/>
    <property type="match status" value="1"/>
</dbReference>